<proteinExistence type="predicted"/>
<dbReference type="PANTHER" id="PTHR46104">
    <property type="entry name" value="GENE 9195-RELATED-RELATED"/>
    <property type="match status" value="1"/>
</dbReference>
<evidence type="ECO:0000256" key="1">
    <source>
        <dbReference type="SAM" id="SignalP"/>
    </source>
</evidence>
<dbReference type="SMART" id="SM01411">
    <property type="entry name" value="Ephrin_rec_like"/>
    <property type="match status" value="5"/>
</dbReference>
<gene>
    <name evidence="2" type="ORF">FGO68_gene6404</name>
</gene>
<reference evidence="2" key="1">
    <citation type="submission" date="2019-06" db="EMBL/GenBank/DDBJ databases">
        <authorList>
            <person name="Zheng W."/>
        </authorList>
    </citation>
    <scope>NUCLEOTIDE SEQUENCE</scope>
    <source>
        <strain evidence="2">QDHG01</strain>
    </source>
</reference>
<dbReference type="PANTHER" id="PTHR46104:SF1">
    <property type="entry name" value="GENE 9195-RELATED"/>
    <property type="match status" value="1"/>
</dbReference>
<keyword evidence="1" id="KW-0732">Signal</keyword>
<dbReference type="AlphaFoldDB" id="A0A8J8NT43"/>
<dbReference type="Proteomes" id="UP000785679">
    <property type="component" value="Unassembled WGS sequence"/>
</dbReference>
<name>A0A8J8NT43_HALGN</name>
<sequence>MRSQKMHAASLFVTVFIFTAKAVASESECQQYCSQLTNPCIGFYNVESNCDKAASLCLQDCIGENQGPKFTNLLHQQPDSLARNIICSSDEYVNNNNQCAKVPDGCISWDNQDIWLCPDGKYCKNNQQWLCSAGEYQKSEASRYYCSDAASCKTVPAGCYQNLTGQITYYACDEGHYCPNVAQAPQKCPLGTYQTPLSKRYYCNEGSSCKSVPAGCYQNKEAQIDYNSCPDGHYCPSPSGSPIICPEGTYQTPLNKRYYCNEGSSCKSVPSGCYQNQPGETTYYACPEGHFCPTASGNPIICAAGTYQTPLSKRYYCNEGENCKSVPSGCYQNETGQANYYACPEGHYCDVASEAPKICPAGTYQTKLSSRYYCNEGESCKSVPYGCYQNESGRVDYYACPEGHYCAVASEAPKKCPAGTYQNPLSKRYYCSEGASCDPVPSGCYQTQEGTTTYYGCPEGYCCKDPSKPPALCPSGSTSYKSDYCSDHKTCYQPGYGDVGCPGHE</sequence>
<feature type="chain" id="PRO_5035293899" evidence="1">
    <location>
        <begin position="25"/>
        <end position="505"/>
    </location>
</feature>
<organism evidence="2 3">
    <name type="scientific">Halteria grandinella</name>
    <dbReference type="NCBI Taxonomy" id="5974"/>
    <lineage>
        <taxon>Eukaryota</taxon>
        <taxon>Sar</taxon>
        <taxon>Alveolata</taxon>
        <taxon>Ciliophora</taxon>
        <taxon>Intramacronucleata</taxon>
        <taxon>Spirotrichea</taxon>
        <taxon>Stichotrichia</taxon>
        <taxon>Sporadotrichida</taxon>
        <taxon>Halteriidae</taxon>
        <taxon>Halteria</taxon>
    </lineage>
</organism>
<evidence type="ECO:0000313" key="3">
    <source>
        <dbReference type="Proteomes" id="UP000785679"/>
    </source>
</evidence>
<feature type="signal peptide" evidence="1">
    <location>
        <begin position="1"/>
        <end position="24"/>
    </location>
</feature>
<dbReference type="OrthoDB" id="439917at2759"/>
<keyword evidence="3" id="KW-1185">Reference proteome</keyword>
<evidence type="ECO:0000313" key="2">
    <source>
        <dbReference type="EMBL" id="TNV79765.1"/>
    </source>
</evidence>
<accession>A0A8J8NT43</accession>
<comment type="caution">
    <text evidence="2">The sequence shown here is derived from an EMBL/GenBank/DDBJ whole genome shotgun (WGS) entry which is preliminary data.</text>
</comment>
<dbReference type="EMBL" id="RRYP01008446">
    <property type="protein sequence ID" value="TNV79765.1"/>
    <property type="molecule type" value="Genomic_DNA"/>
</dbReference>
<protein>
    <submittedName>
        <fullName evidence="2">Uncharacterized protein</fullName>
    </submittedName>
</protein>